<evidence type="ECO:0008006" key="4">
    <source>
        <dbReference type="Google" id="ProtNLM"/>
    </source>
</evidence>
<organism evidence="2 3">
    <name type="scientific">Hypericibacter terrae</name>
    <dbReference type="NCBI Taxonomy" id="2602015"/>
    <lineage>
        <taxon>Bacteria</taxon>
        <taxon>Pseudomonadati</taxon>
        <taxon>Pseudomonadota</taxon>
        <taxon>Alphaproteobacteria</taxon>
        <taxon>Rhodospirillales</taxon>
        <taxon>Dongiaceae</taxon>
        <taxon>Hypericibacter</taxon>
    </lineage>
</organism>
<protein>
    <recommendedName>
        <fullName evidence="4">Lipoprotein</fullName>
    </recommendedName>
</protein>
<keyword evidence="1" id="KW-0732">Signal</keyword>
<proteinExistence type="predicted"/>
<evidence type="ECO:0000313" key="3">
    <source>
        <dbReference type="Proteomes" id="UP000326202"/>
    </source>
</evidence>
<feature type="signal peptide" evidence="1">
    <location>
        <begin position="1"/>
        <end position="23"/>
    </location>
</feature>
<feature type="chain" id="PRO_5023866650" description="Lipoprotein" evidence="1">
    <location>
        <begin position="24"/>
        <end position="183"/>
    </location>
</feature>
<name>A0A5J6MKJ4_9PROT</name>
<dbReference type="Proteomes" id="UP000326202">
    <property type="component" value="Chromosome"/>
</dbReference>
<evidence type="ECO:0000313" key="2">
    <source>
        <dbReference type="EMBL" id="QEX17879.1"/>
    </source>
</evidence>
<accession>A0A5J6MKJ4</accession>
<dbReference type="EMBL" id="CP042906">
    <property type="protein sequence ID" value="QEX17879.1"/>
    <property type="molecule type" value="Genomic_DNA"/>
</dbReference>
<dbReference type="AlphaFoldDB" id="A0A5J6MKJ4"/>
<sequence length="183" mass="19867">MPGIRGFIPMAAALVFASGAAQAADKVDCSRLDLKFPPADKAVWVECYAHHYSKGEEEANADAEALIADIGTHVVHLTSVVAGRNTYFDKVPVSRKLSAYDELEDMTDVATEPGYDRYQIVRFRASLWKSETDCVGFLKYGGATIGQGGTSYGARSYLAGYDCWRNGAPDRAQIEATLDAIDD</sequence>
<reference evidence="2 3" key="1">
    <citation type="submission" date="2019-08" db="EMBL/GenBank/DDBJ databases">
        <title>Hyperibacter terrae gen. nov., sp. nov. and Hyperibacter viscosus sp. nov., two new members in the family Rhodospirillaceae isolated from the rhizosphere of Hypericum perforatum.</title>
        <authorList>
            <person name="Noviana Z."/>
        </authorList>
    </citation>
    <scope>NUCLEOTIDE SEQUENCE [LARGE SCALE GENOMIC DNA]</scope>
    <source>
        <strain evidence="2 3">R5913</strain>
    </source>
</reference>
<keyword evidence="3" id="KW-1185">Reference proteome</keyword>
<evidence type="ECO:0000256" key="1">
    <source>
        <dbReference type="SAM" id="SignalP"/>
    </source>
</evidence>
<gene>
    <name evidence="2" type="ORF">FRZ44_31820</name>
</gene>
<dbReference type="KEGG" id="htq:FRZ44_31820"/>